<dbReference type="Proteomes" id="UP000661163">
    <property type="component" value="Unassembled WGS sequence"/>
</dbReference>
<evidence type="ECO:0000313" key="2">
    <source>
        <dbReference type="Proteomes" id="UP000661163"/>
    </source>
</evidence>
<name>A0AAE4YP08_9HYPH</name>
<dbReference type="RefSeq" id="WP_130814695.1">
    <property type="nucleotide sequence ID" value="NZ_SIMJ01000001.1"/>
</dbReference>
<organism evidence="1 2">
    <name type="scientific">Rhizobium ruizarguesonis</name>
    <dbReference type="NCBI Taxonomy" id="2081791"/>
    <lineage>
        <taxon>Bacteria</taxon>
        <taxon>Pseudomonadati</taxon>
        <taxon>Pseudomonadota</taxon>
        <taxon>Alphaproteobacteria</taxon>
        <taxon>Hyphomicrobiales</taxon>
        <taxon>Rhizobiaceae</taxon>
        <taxon>Rhizobium/Agrobacterium group</taxon>
        <taxon>Rhizobium</taxon>
    </lineage>
</organism>
<reference evidence="1 2" key="1">
    <citation type="submission" date="2019-12" db="EMBL/GenBank/DDBJ databases">
        <title>Rhizobium genotypes associated with high levels of biological nitrogen fixation by grain legumes in a temperate-maritime cropping system.</title>
        <authorList>
            <person name="Maluk M."/>
            <person name="Francesc Ferrando Molina F."/>
            <person name="Lopez Del Egido L."/>
            <person name="Lafos M."/>
            <person name="Langarica-Fuentes A."/>
            <person name="Gebre Yohannes G."/>
            <person name="Young M.W."/>
            <person name="Martin P."/>
            <person name="Gantlett R."/>
            <person name="Kenicer G."/>
            <person name="Hawes C."/>
            <person name="Begg G.S."/>
            <person name="Quilliam R.S."/>
            <person name="Squire G.R."/>
            <person name="Poole P.S."/>
            <person name="Young P.W."/>
            <person name="Iannetta P.M."/>
            <person name="James E.K."/>
        </authorList>
    </citation>
    <scope>NUCLEOTIDE SEQUENCE [LARGE SCALE GENOMIC DNA]</scope>
    <source>
        <strain evidence="1 2">JHI985</strain>
    </source>
</reference>
<dbReference type="AlphaFoldDB" id="A0AAE4YP08"/>
<comment type="caution">
    <text evidence="1">The sequence shown here is derived from an EMBL/GenBank/DDBJ whole genome shotgun (WGS) entry which is preliminary data.</text>
</comment>
<evidence type="ECO:0000313" key="1">
    <source>
        <dbReference type="EMBL" id="NEI48666.1"/>
    </source>
</evidence>
<dbReference type="EMBL" id="WUFC01000009">
    <property type="protein sequence ID" value="NEI48666.1"/>
    <property type="molecule type" value="Genomic_DNA"/>
</dbReference>
<proteinExistence type="predicted"/>
<sequence length="130" mass="14829">MRSMTNEPRAFRLIRDRADAAPLPRIRGYALAIDFLDGFAADARLFDQQAPALFPEKAVTTEGEKRDRRRFGFVEYWAEGVPPKSGLLRHVGDAFFADPRTAEFVWQAVIEKIENDGAHLDRVSAGFYRR</sequence>
<gene>
    <name evidence="1" type="ORF">GR217_13255</name>
</gene>
<accession>A0AAE4YP08</accession>
<protein>
    <submittedName>
        <fullName evidence="1">Uncharacterized protein</fullName>
    </submittedName>
</protein>